<dbReference type="SUPFAM" id="SSF68906">
    <property type="entry name" value="SAP domain"/>
    <property type="match status" value="1"/>
</dbReference>
<dbReference type="Pfam" id="PF14047">
    <property type="entry name" value="DCR"/>
    <property type="match status" value="1"/>
</dbReference>
<comment type="subcellular location">
    <subcellularLocation>
        <location evidence="1">Nucleus</location>
    </subcellularLocation>
</comment>
<dbReference type="PANTHER" id="PTHR16073:SF9">
    <property type="entry name" value="DEVELOPMENTAL PLURIPOTENCY-ASSOCIATED PROTEIN 2_4 C-TERMINAL DOMAIN-CONTAINING PROTEIN"/>
    <property type="match status" value="1"/>
</dbReference>
<sequence length="358" mass="40870">MGCRMTKAKRTKKNVQIDENHVECLPEDLETMKRKDLQKLCKKYKLKAIGKNSDLVERLREHFNSIQLTDIGSAETSKAQENIVVEDDNCNDVDVAPNKVHQDECDENVDALSPAEKLLEETRSPKSNTSSPKDWNWLARWCVVDGVLKQDAAERWVELKLVGGRPLIVDNKTKERYDFVLEPTILPTPDDCEDNYICGDCVRKNHEKLSGWIGIRKSALVETPKSSLGKENLHNNSLLRQSFKRKREDVLSPHSTSEFIDLVDSPNKLRRLNPQSCSPASPQVRRDRGEDFQLPKNLVKPFKPKKVKKTPPREDPDLAQKVEKIITDLSPEEQRNLVFGLGQTALPRSPPHTKKLKE</sequence>
<dbReference type="OrthoDB" id="5964929at2759"/>
<keyword evidence="3" id="KW-0804">Transcription</keyword>
<name>A0A7D9IE87_PARCT</name>
<dbReference type="GO" id="GO:0005634">
    <property type="term" value="C:nucleus"/>
    <property type="evidence" value="ECO:0007669"/>
    <property type="project" value="UniProtKB-SubCell"/>
</dbReference>
<feature type="compositionally biased region" description="Basic and acidic residues" evidence="5">
    <location>
        <begin position="284"/>
        <end position="293"/>
    </location>
</feature>
<dbReference type="PANTHER" id="PTHR16073">
    <property type="entry name" value="DCR DOMAIN-CONTAINING PROTEIN"/>
    <property type="match status" value="1"/>
</dbReference>
<keyword evidence="2" id="KW-0805">Transcription regulation</keyword>
<dbReference type="Gene3D" id="1.10.720.30">
    <property type="entry name" value="SAP domain"/>
    <property type="match status" value="1"/>
</dbReference>
<feature type="region of interest" description="Disordered" evidence="5">
    <location>
        <begin position="270"/>
        <end position="319"/>
    </location>
</feature>
<evidence type="ECO:0000256" key="1">
    <source>
        <dbReference type="ARBA" id="ARBA00004123"/>
    </source>
</evidence>
<protein>
    <submittedName>
        <fullName evidence="6">Uncharacterized protein</fullName>
    </submittedName>
</protein>
<dbReference type="EMBL" id="CACRXK020004750">
    <property type="protein sequence ID" value="CAB4003879.1"/>
    <property type="molecule type" value="Genomic_DNA"/>
</dbReference>
<dbReference type="SMART" id="SM00513">
    <property type="entry name" value="SAP"/>
    <property type="match status" value="1"/>
</dbReference>
<evidence type="ECO:0000256" key="4">
    <source>
        <dbReference type="ARBA" id="ARBA00023242"/>
    </source>
</evidence>
<dbReference type="InterPro" id="IPR036361">
    <property type="entry name" value="SAP_dom_sf"/>
</dbReference>
<reference evidence="6" key="1">
    <citation type="submission" date="2020-04" db="EMBL/GenBank/DDBJ databases">
        <authorList>
            <person name="Alioto T."/>
            <person name="Alioto T."/>
            <person name="Gomez Garrido J."/>
        </authorList>
    </citation>
    <scope>NUCLEOTIDE SEQUENCE</scope>
    <source>
        <strain evidence="6">A484AB</strain>
    </source>
</reference>
<dbReference type="AlphaFoldDB" id="A0A7D9IE87"/>
<dbReference type="PROSITE" id="PS50800">
    <property type="entry name" value="SAP"/>
    <property type="match status" value="1"/>
</dbReference>
<accession>A0A7D9IE87</accession>
<evidence type="ECO:0000256" key="5">
    <source>
        <dbReference type="SAM" id="MobiDB-lite"/>
    </source>
</evidence>
<organism evidence="6 7">
    <name type="scientific">Paramuricea clavata</name>
    <name type="common">Red gorgonian</name>
    <name type="synonym">Violescent sea-whip</name>
    <dbReference type="NCBI Taxonomy" id="317549"/>
    <lineage>
        <taxon>Eukaryota</taxon>
        <taxon>Metazoa</taxon>
        <taxon>Cnidaria</taxon>
        <taxon>Anthozoa</taxon>
        <taxon>Octocorallia</taxon>
        <taxon>Malacalcyonacea</taxon>
        <taxon>Plexauridae</taxon>
        <taxon>Paramuricea</taxon>
    </lineage>
</organism>
<evidence type="ECO:0000256" key="2">
    <source>
        <dbReference type="ARBA" id="ARBA00023015"/>
    </source>
</evidence>
<comment type="caution">
    <text evidence="6">The sequence shown here is derived from an EMBL/GenBank/DDBJ whole genome shotgun (WGS) entry which is preliminary data.</text>
</comment>
<dbReference type="Proteomes" id="UP001152795">
    <property type="component" value="Unassembled WGS sequence"/>
</dbReference>
<dbReference type="Pfam" id="PF02037">
    <property type="entry name" value="SAP"/>
    <property type="match status" value="1"/>
</dbReference>
<dbReference type="GO" id="GO:0003682">
    <property type="term" value="F:chromatin binding"/>
    <property type="evidence" value="ECO:0007669"/>
    <property type="project" value="InterPro"/>
</dbReference>
<evidence type="ECO:0000313" key="7">
    <source>
        <dbReference type="Proteomes" id="UP001152795"/>
    </source>
</evidence>
<keyword evidence="7" id="KW-1185">Reference proteome</keyword>
<evidence type="ECO:0000256" key="3">
    <source>
        <dbReference type="ARBA" id="ARBA00023163"/>
    </source>
</evidence>
<dbReference type="InterPro" id="IPR025891">
    <property type="entry name" value="Dppa2/4_C_dom"/>
</dbReference>
<dbReference type="InterPro" id="IPR003034">
    <property type="entry name" value="SAP_dom"/>
</dbReference>
<gene>
    <name evidence="6" type="ORF">PACLA_8A081833</name>
</gene>
<proteinExistence type="predicted"/>
<dbReference type="InterPro" id="IPR039590">
    <property type="entry name" value="Dppa2/4"/>
</dbReference>
<dbReference type="GO" id="GO:0048731">
    <property type="term" value="P:system development"/>
    <property type="evidence" value="ECO:0007669"/>
    <property type="project" value="TreeGrafter"/>
</dbReference>
<evidence type="ECO:0000313" key="6">
    <source>
        <dbReference type="EMBL" id="CAB4003879.1"/>
    </source>
</evidence>
<keyword evidence="4" id="KW-0539">Nucleus</keyword>